<keyword evidence="2" id="KW-1185">Reference proteome</keyword>
<gene>
    <name evidence="1" type="ORF">N0V83_001938</name>
</gene>
<evidence type="ECO:0000313" key="1">
    <source>
        <dbReference type="EMBL" id="KAJ4374860.1"/>
    </source>
</evidence>
<proteinExistence type="predicted"/>
<dbReference type="InterPro" id="IPR018714">
    <property type="entry name" value="DUF2237"/>
</dbReference>
<dbReference type="Proteomes" id="UP001140560">
    <property type="component" value="Unassembled WGS sequence"/>
</dbReference>
<sequence>MSNLKNEQGAIDVKQKNVFSAPLYKHSSERTAPSSLPSTLHAGTCTASHPIAATLTSSFLDFCASNSDDTDIRTSTTGAVGPGSRYCIDASTWKKAVDKGIEEVPRVKLESTHEAALKSVGLDVLKKWTAEPDGRNGNAVAGRSREAEG</sequence>
<accession>A0A9W8YD63</accession>
<name>A0A9W8YD63_9PLEO</name>
<reference evidence="1" key="1">
    <citation type="submission" date="2022-10" db="EMBL/GenBank/DDBJ databases">
        <title>Tapping the CABI collections for fungal endophytes: first genome assemblies for Collariella, Neodidymelliopsis, Ascochyta clinopodiicola, Didymella pomorum, Didymosphaeria variabile, Neocosmospora piperis and Neocucurbitaria cava.</title>
        <authorList>
            <person name="Hill R."/>
        </authorList>
    </citation>
    <scope>NUCLEOTIDE SEQUENCE</scope>
    <source>
        <strain evidence="1">IMI 356814</strain>
    </source>
</reference>
<protein>
    <submittedName>
        <fullName evidence="1">Uncharacterized protein</fullName>
    </submittedName>
</protein>
<comment type="caution">
    <text evidence="1">The sequence shown here is derived from an EMBL/GenBank/DDBJ whole genome shotgun (WGS) entry which is preliminary data.</text>
</comment>
<dbReference type="OrthoDB" id="1517790at2759"/>
<evidence type="ECO:0000313" key="2">
    <source>
        <dbReference type="Proteomes" id="UP001140560"/>
    </source>
</evidence>
<dbReference type="EMBL" id="JAPEUY010000003">
    <property type="protein sequence ID" value="KAJ4374860.1"/>
    <property type="molecule type" value="Genomic_DNA"/>
</dbReference>
<dbReference type="Gene3D" id="3.30.56.110">
    <property type="entry name" value="Protein of unknown function DUF2237"/>
    <property type="match status" value="1"/>
</dbReference>
<organism evidence="1 2">
    <name type="scientific">Neocucurbitaria cava</name>
    <dbReference type="NCBI Taxonomy" id="798079"/>
    <lineage>
        <taxon>Eukaryota</taxon>
        <taxon>Fungi</taxon>
        <taxon>Dikarya</taxon>
        <taxon>Ascomycota</taxon>
        <taxon>Pezizomycotina</taxon>
        <taxon>Dothideomycetes</taxon>
        <taxon>Pleosporomycetidae</taxon>
        <taxon>Pleosporales</taxon>
        <taxon>Pleosporineae</taxon>
        <taxon>Cucurbitariaceae</taxon>
        <taxon>Neocucurbitaria</taxon>
    </lineage>
</organism>
<dbReference type="PANTHER" id="PTHR37466:SF1">
    <property type="entry name" value="SLR1628 PROTEIN"/>
    <property type="match status" value="1"/>
</dbReference>
<dbReference type="AlphaFoldDB" id="A0A9W8YD63"/>
<dbReference type="PANTHER" id="PTHR37466">
    <property type="entry name" value="SLR1628 PROTEIN"/>
    <property type="match status" value="1"/>
</dbReference>
<dbReference type="Pfam" id="PF09996">
    <property type="entry name" value="DUF2237"/>
    <property type="match status" value="1"/>
</dbReference>